<dbReference type="InterPro" id="IPR003597">
    <property type="entry name" value="Ig_C1-set"/>
</dbReference>
<evidence type="ECO:0000313" key="11">
    <source>
        <dbReference type="Proteomes" id="UP000007635"/>
    </source>
</evidence>
<dbReference type="PROSITE" id="PS00290">
    <property type="entry name" value="IG_MHC"/>
    <property type="match status" value="1"/>
</dbReference>
<evidence type="ECO:0000256" key="8">
    <source>
        <dbReference type="SAM" id="SignalP"/>
    </source>
</evidence>
<dbReference type="GeneTree" id="ENSGT00940000165013"/>
<accession>A0AAQ4QYI6</accession>
<dbReference type="GO" id="GO:0002474">
    <property type="term" value="P:antigen processing and presentation of peptide antigen via MHC class I"/>
    <property type="evidence" value="ECO:0007669"/>
    <property type="project" value="UniProtKB-KW"/>
</dbReference>
<evidence type="ECO:0000256" key="7">
    <source>
        <dbReference type="ARBA" id="ARBA00023319"/>
    </source>
</evidence>
<evidence type="ECO:0000256" key="1">
    <source>
        <dbReference type="ARBA" id="ARBA00004613"/>
    </source>
</evidence>
<dbReference type="SMART" id="SM00407">
    <property type="entry name" value="IGc1"/>
    <property type="match status" value="1"/>
</dbReference>
<protein>
    <recommendedName>
        <fullName evidence="3">Beta-2-microglobulin</fullName>
    </recommendedName>
</protein>
<dbReference type="AlphaFoldDB" id="A0AAQ4QYI6"/>
<dbReference type="Gene3D" id="2.60.40.10">
    <property type="entry name" value="Immunoglobulins"/>
    <property type="match status" value="1"/>
</dbReference>
<dbReference type="InterPro" id="IPR007110">
    <property type="entry name" value="Ig-like_dom"/>
</dbReference>
<feature type="domain" description="Ig-like" evidence="9">
    <location>
        <begin position="25"/>
        <end position="112"/>
    </location>
</feature>
<keyword evidence="5" id="KW-0964">Secreted</keyword>
<reference evidence="10" key="3">
    <citation type="submission" date="2025-09" db="UniProtKB">
        <authorList>
            <consortium name="Ensembl"/>
        </authorList>
    </citation>
    <scope>IDENTIFICATION</scope>
</reference>
<evidence type="ECO:0000256" key="2">
    <source>
        <dbReference type="ARBA" id="ARBA00009564"/>
    </source>
</evidence>
<reference evidence="10" key="2">
    <citation type="submission" date="2025-08" db="UniProtKB">
        <authorList>
            <consortium name="Ensembl"/>
        </authorList>
    </citation>
    <scope>IDENTIFICATION</scope>
</reference>
<keyword evidence="8" id="KW-0732">Signal</keyword>
<dbReference type="GO" id="GO:0005576">
    <property type="term" value="C:extracellular region"/>
    <property type="evidence" value="ECO:0007669"/>
    <property type="project" value="UniProtKB-SubCell"/>
</dbReference>
<feature type="chain" id="PRO_5043006931" description="Beta-2-microglobulin" evidence="8">
    <location>
        <begin position="19"/>
        <end position="140"/>
    </location>
</feature>
<comment type="subcellular location">
    <subcellularLocation>
        <location evidence="1">Secreted</location>
    </subcellularLocation>
</comment>
<dbReference type="InterPro" id="IPR003006">
    <property type="entry name" value="Ig/MHC_CS"/>
</dbReference>
<dbReference type="Ensembl" id="ENSGACT00000074126.1">
    <property type="protein sequence ID" value="ENSGACP00000055912.1"/>
    <property type="gene ID" value="ENSGACG00000019287.2"/>
</dbReference>
<evidence type="ECO:0000256" key="6">
    <source>
        <dbReference type="ARBA" id="ARBA00022859"/>
    </source>
</evidence>
<dbReference type="InterPro" id="IPR036179">
    <property type="entry name" value="Ig-like_dom_sf"/>
</dbReference>
<sequence length="140" mass="15592">MKILVCAFVVGLLSLASSQDKTSSPKVEVYSKLPGEYGKVNTLICHVTDFHPPEIKIELLRNRQAIPGAMQTDLAFEASWHYHLTKHVPFTPQPGDTFSCNVTHVGISKIYTWGTCLCLCLSVPHLISVLGLQCKYYNLE</sequence>
<organism evidence="10 11">
    <name type="scientific">Gasterosteus aculeatus aculeatus</name>
    <name type="common">three-spined stickleback</name>
    <dbReference type="NCBI Taxonomy" id="481459"/>
    <lineage>
        <taxon>Eukaryota</taxon>
        <taxon>Metazoa</taxon>
        <taxon>Chordata</taxon>
        <taxon>Craniata</taxon>
        <taxon>Vertebrata</taxon>
        <taxon>Euteleostomi</taxon>
        <taxon>Actinopterygii</taxon>
        <taxon>Neopterygii</taxon>
        <taxon>Teleostei</taxon>
        <taxon>Neoteleostei</taxon>
        <taxon>Acanthomorphata</taxon>
        <taxon>Eupercaria</taxon>
        <taxon>Perciformes</taxon>
        <taxon>Cottioidei</taxon>
        <taxon>Gasterosteales</taxon>
        <taxon>Gasterosteidae</taxon>
        <taxon>Gasterosteus</taxon>
    </lineage>
</organism>
<dbReference type="PANTHER" id="PTHR19944:SF62">
    <property type="entry name" value="BETA-2-MICROGLOBULIN"/>
    <property type="match status" value="1"/>
</dbReference>
<keyword evidence="11" id="KW-1185">Reference proteome</keyword>
<proteinExistence type="inferred from homology"/>
<evidence type="ECO:0000256" key="5">
    <source>
        <dbReference type="ARBA" id="ARBA00022525"/>
    </source>
</evidence>
<comment type="similarity">
    <text evidence="2">Belongs to the beta-2-microglobulin family.</text>
</comment>
<evidence type="ECO:0000259" key="9">
    <source>
        <dbReference type="PROSITE" id="PS50835"/>
    </source>
</evidence>
<dbReference type="Proteomes" id="UP000007635">
    <property type="component" value="Chromosome IV"/>
</dbReference>
<dbReference type="Pfam" id="PF07654">
    <property type="entry name" value="C1-set"/>
    <property type="match status" value="1"/>
</dbReference>
<evidence type="ECO:0000313" key="10">
    <source>
        <dbReference type="Ensembl" id="ENSGACP00000055912.1"/>
    </source>
</evidence>
<evidence type="ECO:0000256" key="3">
    <source>
        <dbReference type="ARBA" id="ARBA00018767"/>
    </source>
</evidence>
<keyword evidence="4" id="KW-0490">MHC I</keyword>
<name>A0AAQ4QYI6_GASAC</name>
<keyword evidence="6" id="KW-0391">Immunity</keyword>
<keyword evidence="7" id="KW-0393">Immunoglobulin domain</keyword>
<dbReference type="SUPFAM" id="SSF48726">
    <property type="entry name" value="Immunoglobulin"/>
    <property type="match status" value="1"/>
</dbReference>
<evidence type="ECO:0000256" key="4">
    <source>
        <dbReference type="ARBA" id="ARBA00022451"/>
    </source>
</evidence>
<dbReference type="PROSITE" id="PS50835">
    <property type="entry name" value="IG_LIKE"/>
    <property type="match status" value="1"/>
</dbReference>
<dbReference type="InterPro" id="IPR013783">
    <property type="entry name" value="Ig-like_fold"/>
</dbReference>
<dbReference type="GO" id="GO:0042612">
    <property type="term" value="C:MHC class I protein complex"/>
    <property type="evidence" value="ECO:0007669"/>
    <property type="project" value="UniProtKB-KW"/>
</dbReference>
<reference evidence="10 11" key="1">
    <citation type="journal article" date="2021" name="G3 (Bethesda)">
        <title>Improved contiguity of the threespine stickleback genome using long-read sequencing.</title>
        <authorList>
            <person name="Nath S."/>
            <person name="Shaw D.E."/>
            <person name="White M.A."/>
        </authorList>
    </citation>
    <scope>NUCLEOTIDE SEQUENCE [LARGE SCALE GENOMIC DNA]</scope>
    <source>
        <strain evidence="10 11">Lake Benthic</strain>
    </source>
</reference>
<feature type="signal peptide" evidence="8">
    <location>
        <begin position="1"/>
        <end position="18"/>
    </location>
</feature>
<dbReference type="InterPro" id="IPR050160">
    <property type="entry name" value="MHC/Immunoglobulin"/>
</dbReference>
<dbReference type="PANTHER" id="PTHR19944">
    <property type="entry name" value="MHC CLASS II-RELATED"/>
    <property type="match status" value="1"/>
</dbReference>